<gene>
    <name evidence="3" type="ORF">BDV36DRAFT_247081</name>
</gene>
<feature type="transmembrane region" description="Helical" evidence="2">
    <location>
        <begin position="67"/>
        <end position="91"/>
    </location>
</feature>
<sequence length="101" mass="11162">MPETLESQPNGAARSTCDPPIRESFEPLLTMELEIRTGCYSDARRSLDSNDIRSYSVKAYMVKNPSPLMICLLLLSVLGIVLSVMTAISICPKSQRRLLTG</sequence>
<proteinExistence type="predicted"/>
<reference evidence="3 4" key="1">
    <citation type="submission" date="2019-04" db="EMBL/GenBank/DDBJ databases">
        <authorList>
            <consortium name="DOE Joint Genome Institute"/>
            <person name="Mondo S."/>
            <person name="Kjaerbolling I."/>
            <person name="Vesth T."/>
            <person name="Frisvad J.C."/>
            <person name="Nybo J.L."/>
            <person name="Theobald S."/>
            <person name="Kildgaard S."/>
            <person name="Isbrandt T."/>
            <person name="Kuo A."/>
            <person name="Sato A."/>
            <person name="Lyhne E.K."/>
            <person name="Kogle M.E."/>
            <person name="Wiebenga A."/>
            <person name="Kun R.S."/>
            <person name="Lubbers R.J."/>
            <person name="Makela M.R."/>
            <person name="Barry K."/>
            <person name="Chovatia M."/>
            <person name="Clum A."/>
            <person name="Daum C."/>
            <person name="Haridas S."/>
            <person name="He G."/>
            <person name="LaButti K."/>
            <person name="Lipzen A."/>
            <person name="Riley R."/>
            <person name="Salamov A."/>
            <person name="Simmons B.A."/>
            <person name="Magnuson J.K."/>
            <person name="Henrissat B."/>
            <person name="Mortensen U.H."/>
            <person name="Larsen T.O."/>
            <person name="Devries R.P."/>
            <person name="Grigoriev I.V."/>
            <person name="Machida M."/>
            <person name="Baker S.E."/>
            <person name="Andersen M.R."/>
            <person name="Cantor M.N."/>
            <person name="Hua S.X."/>
        </authorList>
    </citation>
    <scope>NUCLEOTIDE SEQUENCE [LARGE SCALE GENOMIC DNA]</scope>
    <source>
        <strain evidence="3 4">CBS 117616</strain>
    </source>
</reference>
<accession>A0ABQ6WZ87</accession>
<keyword evidence="2" id="KW-1133">Transmembrane helix</keyword>
<keyword evidence="2" id="KW-0472">Membrane</keyword>
<name>A0ABQ6WZ87_9EURO</name>
<evidence type="ECO:0000313" key="3">
    <source>
        <dbReference type="EMBL" id="KAE8421893.1"/>
    </source>
</evidence>
<keyword evidence="2" id="KW-0812">Transmembrane</keyword>
<protein>
    <submittedName>
        <fullName evidence="3">Uncharacterized protein</fullName>
    </submittedName>
</protein>
<feature type="compositionally biased region" description="Polar residues" evidence="1">
    <location>
        <begin position="1"/>
        <end position="10"/>
    </location>
</feature>
<dbReference type="Proteomes" id="UP000325395">
    <property type="component" value="Unassembled WGS sequence"/>
</dbReference>
<dbReference type="EMBL" id="ML735698">
    <property type="protein sequence ID" value="KAE8421893.1"/>
    <property type="molecule type" value="Genomic_DNA"/>
</dbReference>
<feature type="region of interest" description="Disordered" evidence="1">
    <location>
        <begin position="1"/>
        <end position="21"/>
    </location>
</feature>
<keyword evidence="4" id="KW-1185">Reference proteome</keyword>
<evidence type="ECO:0000256" key="1">
    <source>
        <dbReference type="SAM" id="MobiDB-lite"/>
    </source>
</evidence>
<evidence type="ECO:0000256" key="2">
    <source>
        <dbReference type="SAM" id="Phobius"/>
    </source>
</evidence>
<organism evidence="3 4">
    <name type="scientific">Aspergillus pseudocaelatus</name>
    <dbReference type="NCBI Taxonomy" id="1825620"/>
    <lineage>
        <taxon>Eukaryota</taxon>
        <taxon>Fungi</taxon>
        <taxon>Dikarya</taxon>
        <taxon>Ascomycota</taxon>
        <taxon>Pezizomycotina</taxon>
        <taxon>Eurotiomycetes</taxon>
        <taxon>Eurotiomycetidae</taxon>
        <taxon>Eurotiales</taxon>
        <taxon>Aspergillaceae</taxon>
        <taxon>Aspergillus</taxon>
        <taxon>Aspergillus subgen. Circumdati</taxon>
    </lineage>
</organism>
<evidence type="ECO:0000313" key="4">
    <source>
        <dbReference type="Proteomes" id="UP000325395"/>
    </source>
</evidence>